<evidence type="ECO:0000256" key="3">
    <source>
        <dbReference type="ARBA" id="ARBA00022840"/>
    </source>
</evidence>
<dbReference type="RefSeq" id="WP_204469853.1">
    <property type="nucleotide sequence ID" value="NZ_JACLYU010000124.1"/>
</dbReference>
<dbReference type="SMART" id="SM00382">
    <property type="entry name" value="AAA"/>
    <property type="match status" value="1"/>
</dbReference>
<keyword evidence="3 5" id="KW-0067">ATP-binding</keyword>
<proteinExistence type="predicted"/>
<feature type="domain" description="AAA+ ATPase" evidence="4">
    <location>
        <begin position="10"/>
        <end position="157"/>
    </location>
</feature>
<evidence type="ECO:0000313" key="5">
    <source>
        <dbReference type="EMBL" id="MBM6700549.1"/>
    </source>
</evidence>
<gene>
    <name evidence="5" type="ORF">H7U32_09725</name>
</gene>
<dbReference type="InterPro" id="IPR003439">
    <property type="entry name" value="ABC_transporter-like_ATP-bd"/>
</dbReference>
<accession>A0A939BAI3</accession>
<evidence type="ECO:0000256" key="2">
    <source>
        <dbReference type="ARBA" id="ARBA00022741"/>
    </source>
</evidence>
<dbReference type="InterPro" id="IPR003593">
    <property type="entry name" value="AAA+_ATPase"/>
</dbReference>
<sequence length="157" mass="17258">MKKKTISLRKNQHLLLTGPNGIGKSTLLESLASGSAEGATITPGVKVVYYRQDFSNMDFERTVREELFAVMDKHMEEAMRAVAAGFLIKDELINAKIGQLSEGQKGLVAFARLVLMQPGLLILDEPTNHINFRHLPVIAAALSEYKGAMILVSHVPE</sequence>
<name>A0A939BAI3_9BIFI</name>
<dbReference type="PANTHER" id="PTHR19211:SF14">
    <property type="entry name" value="ATP-BINDING CASSETTE SUB-FAMILY F MEMBER 1"/>
    <property type="match status" value="1"/>
</dbReference>
<dbReference type="Gene3D" id="3.40.50.300">
    <property type="entry name" value="P-loop containing nucleotide triphosphate hydrolases"/>
    <property type="match status" value="1"/>
</dbReference>
<dbReference type="Pfam" id="PF00005">
    <property type="entry name" value="ABC_tran"/>
    <property type="match status" value="1"/>
</dbReference>
<dbReference type="SUPFAM" id="SSF52540">
    <property type="entry name" value="P-loop containing nucleoside triphosphate hydrolases"/>
    <property type="match status" value="1"/>
</dbReference>
<comment type="caution">
    <text evidence="5">The sequence shown here is derived from an EMBL/GenBank/DDBJ whole genome shotgun (WGS) entry which is preliminary data.</text>
</comment>
<organism evidence="5 6">
    <name type="scientific">Bifidobacterium pullorum subsp. saeculare</name>
    <dbReference type="NCBI Taxonomy" id="78257"/>
    <lineage>
        <taxon>Bacteria</taxon>
        <taxon>Bacillati</taxon>
        <taxon>Actinomycetota</taxon>
        <taxon>Actinomycetes</taxon>
        <taxon>Bifidobacteriales</taxon>
        <taxon>Bifidobacteriaceae</taxon>
        <taxon>Bifidobacterium</taxon>
    </lineage>
</organism>
<dbReference type="AlphaFoldDB" id="A0A939BAI3"/>
<dbReference type="PANTHER" id="PTHR19211">
    <property type="entry name" value="ATP-BINDING TRANSPORT PROTEIN-RELATED"/>
    <property type="match status" value="1"/>
</dbReference>
<protein>
    <submittedName>
        <fullName evidence="5">ABC-F family ATP-binding cassette domain-containing protein</fullName>
    </submittedName>
</protein>
<dbReference type="Proteomes" id="UP000718821">
    <property type="component" value="Unassembled WGS sequence"/>
</dbReference>
<evidence type="ECO:0000256" key="1">
    <source>
        <dbReference type="ARBA" id="ARBA00022737"/>
    </source>
</evidence>
<evidence type="ECO:0000259" key="4">
    <source>
        <dbReference type="SMART" id="SM00382"/>
    </source>
</evidence>
<dbReference type="GO" id="GO:0005524">
    <property type="term" value="F:ATP binding"/>
    <property type="evidence" value="ECO:0007669"/>
    <property type="project" value="UniProtKB-KW"/>
</dbReference>
<dbReference type="GO" id="GO:0016887">
    <property type="term" value="F:ATP hydrolysis activity"/>
    <property type="evidence" value="ECO:0007669"/>
    <property type="project" value="InterPro"/>
</dbReference>
<dbReference type="InterPro" id="IPR050611">
    <property type="entry name" value="ABCF"/>
</dbReference>
<reference evidence="5" key="1">
    <citation type="submission" date="2020-08" db="EMBL/GenBank/DDBJ databases">
        <authorList>
            <person name="Cejkova D."/>
            <person name="Kubasova T."/>
            <person name="Jahodarova E."/>
            <person name="Rychlik I."/>
        </authorList>
    </citation>
    <scope>NUCLEOTIDE SEQUENCE</scope>
    <source>
        <strain evidence="5">An836</strain>
    </source>
</reference>
<keyword evidence="1" id="KW-0677">Repeat</keyword>
<keyword evidence="2" id="KW-0547">Nucleotide-binding</keyword>
<evidence type="ECO:0000313" key="6">
    <source>
        <dbReference type="Proteomes" id="UP000718821"/>
    </source>
</evidence>
<keyword evidence="6" id="KW-1185">Reference proteome</keyword>
<reference evidence="5" key="2">
    <citation type="journal article" date="2021" name="Sci. Rep.">
        <title>The distribution of antibiotic resistance genes in chicken gut microbiota commensals.</title>
        <authorList>
            <person name="Juricova H."/>
            <person name="Matiasovicova J."/>
            <person name="Kubasova T."/>
            <person name="Cejkova D."/>
            <person name="Rychlik I."/>
        </authorList>
    </citation>
    <scope>NUCLEOTIDE SEQUENCE</scope>
    <source>
        <strain evidence="5">An836</strain>
    </source>
</reference>
<feature type="non-terminal residue" evidence="5">
    <location>
        <position position="157"/>
    </location>
</feature>
<dbReference type="InterPro" id="IPR027417">
    <property type="entry name" value="P-loop_NTPase"/>
</dbReference>
<dbReference type="EMBL" id="JACLYU010000124">
    <property type="protein sequence ID" value="MBM6700549.1"/>
    <property type="molecule type" value="Genomic_DNA"/>
</dbReference>